<name>A0A429ZHB4_9ENTE</name>
<protein>
    <submittedName>
        <fullName evidence="1">Uncharacterized protein</fullName>
    </submittedName>
</protein>
<proteinExistence type="predicted"/>
<gene>
    <name evidence="1" type="ORF">CBF36_07810</name>
</gene>
<comment type="caution">
    <text evidence="1">The sequence shown here is derived from an EMBL/GenBank/DDBJ whole genome shotgun (WGS) entry which is preliminary data.</text>
</comment>
<sequence>MSDKSMPAQPVILNDMPLEAENEMVLKSDFIKERMTSLNHDGFNFILPDTPQIIEEKKKKK</sequence>
<evidence type="ECO:0000313" key="1">
    <source>
        <dbReference type="EMBL" id="RST93111.1"/>
    </source>
</evidence>
<organism evidence="1 2">
    <name type="scientific">Vagococcus bubulae</name>
    <dbReference type="NCBI Taxonomy" id="1977868"/>
    <lineage>
        <taxon>Bacteria</taxon>
        <taxon>Bacillati</taxon>
        <taxon>Bacillota</taxon>
        <taxon>Bacilli</taxon>
        <taxon>Lactobacillales</taxon>
        <taxon>Enterococcaceae</taxon>
        <taxon>Vagococcus</taxon>
    </lineage>
</organism>
<dbReference type="OrthoDB" id="2200226at2"/>
<dbReference type="EMBL" id="NGJT01000013">
    <property type="protein sequence ID" value="RST93111.1"/>
    <property type="molecule type" value="Genomic_DNA"/>
</dbReference>
<reference evidence="1 2" key="1">
    <citation type="submission" date="2017-05" db="EMBL/GenBank/DDBJ databases">
        <title>Vagococcus spp. assemblies.</title>
        <authorList>
            <person name="Gulvik C.A."/>
        </authorList>
    </citation>
    <scope>NUCLEOTIDE SEQUENCE [LARGE SCALE GENOMIC DNA]</scope>
    <source>
        <strain evidence="1 2">SS1994</strain>
    </source>
</reference>
<accession>A0A429ZHB4</accession>
<dbReference type="RefSeq" id="WP_125957894.1">
    <property type="nucleotide sequence ID" value="NZ_JAQEJV010000012.1"/>
</dbReference>
<dbReference type="AlphaFoldDB" id="A0A429ZHB4"/>
<dbReference type="Proteomes" id="UP000288490">
    <property type="component" value="Unassembled WGS sequence"/>
</dbReference>
<keyword evidence="2" id="KW-1185">Reference proteome</keyword>
<evidence type="ECO:0000313" key="2">
    <source>
        <dbReference type="Proteomes" id="UP000288490"/>
    </source>
</evidence>